<name>A0ABR2SUH0_9ROSI</name>
<organism evidence="2 3">
    <name type="scientific">Hibiscus sabdariffa</name>
    <name type="common">roselle</name>
    <dbReference type="NCBI Taxonomy" id="183260"/>
    <lineage>
        <taxon>Eukaryota</taxon>
        <taxon>Viridiplantae</taxon>
        <taxon>Streptophyta</taxon>
        <taxon>Embryophyta</taxon>
        <taxon>Tracheophyta</taxon>
        <taxon>Spermatophyta</taxon>
        <taxon>Magnoliopsida</taxon>
        <taxon>eudicotyledons</taxon>
        <taxon>Gunneridae</taxon>
        <taxon>Pentapetalae</taxon>
        <taxon>rosids</taxon>
        <taxon>malvids</taxon>
        <taxon>Malvales</taxon>
        <taxon>Malvaceae</taxon>
        <taxon>Malvoideae</taxon>
        <taxon>Hibiscus</taxon>
    </lineage>
</organism>
<keyword evidence="3" id="KW-1185">Reference proteome</keyword>
<dbReference type="EMBL" id="JBBPBN010000011">
    <property type="protein sequence ID" value="KAK9028598.1"/>
    <property type="molecule type" value="Genomic_DNA"/>
</dbReference>
<proteinExistence type="predicted"/>
<evidence type="ECO:0000313" key="2">
    <source>
        <dbReference type="EMBL" id="KAK9028598.1"/>
    </source>
</evidence>
<feature type="domain" description="Reverse transcriptase zinc-binding" evidence="1">
    <location>
        <begin position="36"/>
        <end position="122"/>
    </location>
</feature>
<evidence type="ECO:0000313" key="3">
    <source>
        <dbReference type="Proteomes" id="UP001396334"/>
    </source>
</evidence>
<dbReference type="Pfam" id="PF13966">
    <property type="entry name" value="zf-RVT"/>
    <property type="match status" value="1"/>
</dbReference>
<dbReference type="InterPro" id="IPR026960">
    <property type="entry name" value="RVT-Znf"/>
</dbReference>
<gene>
    <name evidence="2" type="ORF">V6N11_025752</name>
</gene>
<dbReference type="Proteomes" id="UP001396334">
    <property type="component" value="Unassembled WGS sequence"/>
</dbReference>
<sequence length="293" mass="33973">MIFTDDAIPHIIGVKPPDPHAGLDTCIWRWTEHNDFELKSAYYRWLQPVLEDPDPLWSHIWRIQVPQRNHCFLWLAGRQKLMTNMERCKHALTDDPFCPLCRDAEESVLHTLRDCVNMQRIWKQAIPRSLSPTFFSKPMKDWLRQNLCTNIMSHINIPWKLVFASILWQSWKNRNDAMFAANSESPNCVLSRSIGLAHYYYDGWLQPQPTIHPSMPSSSWISPEPGWLCLNVDGALWRKAWFIDIIWTPRSGNKAADKLAKLADFSSFDTTFFSSPPAELLDILASDNLAIPL</sequence>
<comment type="caution">
    <text evidence="2">The sequence shown here is derived from an EMBL/GenBank/DDBJ whole genome shotgun (WGS) entry which is preliminary data.</text>
</comment>
<evidence type="ECO:0000259" key="1">
    <source>
        <dbReference type="Pfam" id="PF13966"/>
    </source>
</evidence>
<accession>A0ABR2SUH0</accession>
<reference evidence="2 3" key="1">
    <citation type="journal article" date="2024" name="G3 (Bethesda)">
        <title>Genome assembly of Hibiscus sabdariffa L. provides insights into metabolisms of medicinal natural products.</title>
        <authorList>
            <person name="Kim T."/>
        </authorList>
    </citation>
    <scope>NUCLEOTIDE SEQUENCE [LARGE SCALE GENOMIC DNA]</scope>
    <source>
        <strain evidence="2">TK-2024</strain>
        <tissue evidence="2">Old leaves</tissue>
    </source>
</reference>
<protein>
    <recommendedName>
        <fullName evidence="1">Reverse transcriptase zinc-binding domain-containing protein</fullName>
    </recommendedName>
</protein>